<dbReference type="AlphaFoldDB" id="A0A0G4QA42"/>
<keyword evidence="4 6" id="KW-1133">Transmembrane helix</keyword>
<comment type="similarity">
    <text evidence="2">Belongs to the CbiQ family.</text>
</comment>
<evidence type="ECO:0000256" key="4">
    <source>
        <dbReference type="ARBA" id="ARBA00022989"/>
    </source>
</evidence>
<evidence type="ECO:0000256" key="6">
    <source>
        <dbReference type="SAM" id="Phobius"/>
    </source>
</evidence>
<evidence type="ECO:0000256" key="2">
    <source>
        <dbReference type="ARBA" id="ARBA00008564"/>
    </source>
</evidence>
<name>A0A0G4QA42_9GAMM</name>
<accession>A0A0G4QA42</accession>
<evidence type="ECO:0000256" key="5">
    <source>
        <dbReference type="ARBA" id="ARBA00023136"/>
    </source>
</evidence>
<gene>
    <name evidence="7" type="ORF">BN1804_02163</name>
</gene>
<evidence type="ECO:0000313" key="8">
    <source>
        <dbReference type="Proteomes" id="UP000183920"/>
    </source>
</evidence>
<evidence type="ECO:0008006" key="9">
    <source>
        <dbReference type="Google" id="ProtNLM"/>
    </source>
</evidence>
<protein>
    <recommendedName>
        <fullName evidence="9">Energy-coupling factor transporter transmembrane protein EcfT</fullName>
    </recommendedName>
</protein>
<keyword evidence="5 6" id="KW-0472">Membrane</keyword>
<proteinExistence type="inferred from homology"/>
<feature type="transmembrane region" description="Helical" evidence="6">
    <location>
        <begin position="215"/>
        <end position="233"/>
    </location>
</feature>
<dbReference type="InterPro" id="IPR003339">
    <property type="entry name" value="ABC/ECF_trnsptr_transmembrane"/>
</dbReference>
<feature type="transmembrane region" description="Helical" evidence="6">
    <location>
        <begin position="12"/>
        <end position="40"/>
    </location>
</feature>
<feature type="transmembrane region" description="Helical" evidence="6">
    <location>
        <begin position="116"/>
        <end position="135"/>
    </location>
</feature>
<feature type="transmembrane region" description="Helical" evidence="6">
    <location>
        <begin position="85"/>
        <end position="104"/>
    </location>
</feature>
<dbReference type="RefSeq" id="WP_072064044.1">
    <property type="nucleotide sequence ID" value="NZ_CVRY01000004.1"/>
</dbReference>
<evidence type="ECO:0000256" key="1">
    <source>
        <dbReference type="ARBA" id="ARBA00004141"/>
    </source>
</evidence>
<dbReference type="Proteomes" id="UP000183920">
    <property type="component" value="Unassembled WGS sequence"/>
</dbReference>
<feature type="transmembrane region" description="Helical" evidence="6">
    <location>
        <begin position="52"/>
        <end position="73"/>
    </location>
</feature>
<dbReference type="EMBL" id="CVRY01000004">
    <property type="protein sequence ID" value="CRL62822.1"/>
    <property type="molecule type" value="Genomic_DNA"/>
</dbReference>
<evidence type="ECO:0000313" key="7">
    <source>
        <dbReference type="EMBL" id="CRL62822.1"/>
    </source>
</evidence>
<comment type="subcellular location">
    <subcellularLocation>
        <location evidence="1">Membrane</location>
        <topology evidence="1">Multi-pass membrane protein</topology>
    </subcellularLocation>
</comment>
<organism evidence="7 8">
    <name type="scientific">Proteus penneri</name>
    <dbReference type="NCBI Taxonomy" id="102862"/>
    <lineage>
        <taxon>Bacteria</taxon>
        <taxon>Pseudomonadati</taxon>
        <taxon>Pseudomonadota</taxon>
        <taxon>Gammaproteobacteria</taxon>
        <taxon>Enterobacterales</taxon>
        <taxon>Morganellaceae</taxon>
        <taxon>Proteus</taxon>
    </lineage>
</organism>
<evidence type="ECO:0000256" key="3">
    <source>
        <dbReference type="ARBA" id="ARBA00022692"/>
    </source>
</evidence>
<dbReference type="GO" id="GO:0005886">
    <property type="term" value="C:plasma membrane"/>
    <property type="evidence" value="ECO:0007669"/>
    <property type="project" value="UniProtKB-ARBA"/>
</dbReference>
<dbReference type="CDD" id="cd16914">
    <property type="entry name" value="EcfT"/>
    <property type="match status" value="1"/>
</dbReference>
<keyword evidence="3 6" id="KW-0812">Transmembrane</keyword>
<reference evidence="8" key="1">
    <citation type="submission" date="2015-06" db="EMBL/GenBank/DDBJ databases">
        <authorList>
            <person name="Urmite Genomes"/>
        </authorList>
    </citation>
    <scope>NUCLEOTIDE SEQUENCE [LARGE SCALE GENOMIC DNA]</scope>
    <source>
        <strain evidence="8">CSUR P1867</strain>
    </source>
</reference>
<sequence length="234" mass="26891">MHPFTSLALWLWLSASVLFLSLSLPLLIISSGTFIGLLLWKASRWRWRLIAWLMIPMAIGLWLVHSGWLAYWLTGGILDTSKQTMAITLWLRLLAIISGAQLWLQYTTTEQFIRALFASRLPISLSYLFAGPLLLVEQLRQQLHNIRETQLARGVPLDGSFWQRLITLPAIILPLISHVLSDLTIRSAALDMRGFRIIAKRTTLSPPVDTPLQEMLRYFILLLIFVEGVIWLWY</sequence>